<dbReference type="PROSITE" id="PS01124">
    <property type="entry name" value="HTH_ARAC_FAMILY_2"/>
    <property type="match status" value="1"/>
</dbReference>
<evidence type="ECO:0000313" key="5">
    <source>
        <dbReference type="EMBL" id="QCT04290.1"/>
    </source>
</evidence>
<gene>
    <name evidence="5" type="ORF">E6C60_3580</name>
</gene>
<organism evidence="5 6">
    <name type="scientific">Paenibacillus algicola</name>
    <dbReference type="NCBI Taxonomy" id="2565926"/>
    <lineage>
        <taxon>Bacteria</taxon>
        <taxon>Bacillati</taxon>
        <taxon>Bacillota</taxon>
        <taxon>Bacilli</taxon>
        <taxon>Bacillales</taxon>
        <taxon>Paenibacillaceae</taxon>
        <taxon>Paenibacillus</taxon>
    </lineage>
</organism>
<keyword evidence="6" id="KW-1185">Reference proteome</keyword>
<sequence length="290" mass="34197">MMKTPVQGSYQDPSGWLSIEYDRRVGYFSMATDHIHDHYELYYLIEGERIYFMKDRTYRIRAGDLVYVNRNVLHKTLDSGRGDHERVVFYLQPDLFARSLEPHLVRLLLEPFERDIPILRLPALGSDSARSLVERIVEEMEHTRPGRELLLRQWTAELLLHAWRNVAASTVTPADIEPMLHPTMQQIVRDLNERFAEPLQLTQVAEAHDISPSYLSRLFKQTTGFTFSDYINLLRIQEAQRLLRESQLPITDIAWQSGFSNFSHFGKMFKRTVKLSPREYRRQYQLPDSR</sequence>
<keyword evidence="3" id="KW-0804">Transcription</keyword>
<feature type="domain" description="HTH araC/xylS-type" evidence="4">
    <location>
        <begin position="185"/>
        <end position="283"/>
    </location>
</feature>
<evidence type="ECO:0000256" key="2">
    <source>
        <dbReference type="ARBA" id="ARBA00023125"/>
    </source>
</evidence>
<dbReference type="EMBL" id="CP040396">
    <property type="protein sequence ID" value="QCT04290.1"/>
    <property type="molecule type" value="Genomic_DNA"/>
</dbReference>
<dbReference type="RefSeq" id="WP_233281051.1">
    <property type="nucleotide sequence ID" value="NZ_CP040396.1"/>
</dbReference>
<name>A0A4P8XQZ4_9BACL</name>
<dbReference type="Gene3D" id="1.10.10.60">
    <property type="entry name" value="Homeodomain-like"/>
    <property type="match status" value="2"/>
</dbReference>
<dbReference type="AlphaFoldDB" id="A0A4P8XQZ4"/>
<accession>A0A4P8XQZ4</accession>
<dbReference type="PROSITE" id="PS00041">
    <property type="entry name" value="HTH_ARAC_FAMILY_1"/>
    <property type="match status" value="1"/>
</dbReference>
<protein>
    <submittedName>
        <fullName evidence="5">AraC family transcriptional regulator</fullName>
    </submittedName>
</protein>
<dbReference type="Pfam" id="PF02311">
    <property type="entry name" value="AraC_binding"/>
    <property type="match status" value="1"/>
</dbReference>
<evidence type="ECO:0000313" key="6">
    <source>
        <dbReference type="Proteomes" id="UP000300879"/>
    </source>
</evidence>
<evidence type="ECO:0000259" key="4">
    <source>
        <dbReference type="PROSITE" id="PS01124"/>
    </source>
</evidence>
<dbReference type="PANTHER" id="PTHR43280">
    <property type="entry name" value="ARAC-FAMILY TRANSCRIPTIONAL REGULATOR"/>
    <property type="match status" value="1"/>
</dbReference>
<keyword evidence="1" id="KW-0805">Transcription regulation</keyword>
<dbReference type="InterPro" id="IPR014710">
    <property type="entry name" value="RmlC-like_jellyroll"/>
</dbReference>
<dbReference type="PRINTS" id="PR00032">
    <property type="entry name" value="HTHARAC"/>
</dbReference>
<evidence type="ECO:0000256" key="1">
    <source>
        <dbReference type="ARBA" id="ARBA00023015"/>
    </source>
</evidence>
<dbReference type="InterPro" id="IPR018060">
    <property type="entry name" value="HTH_AraC"/>
</dbReference>
<dbReference type="Gene3D" id="2.60.120.10">
    <property type="entry name" value="Jelly Rolls"/>
    <property type="match status" value="1"/>
</dbReference>
<dbReference type="PANTHER" id="PTHR43280:SF28">
    <property type="entry name" value="HTH-TYPE TRANSCRIPTIONAL ACTIVATOR RHAS"/>
    <property type="match status" value="1"/>
</dbReference>
<dbReference type="InterPro" id="IPR009057">
    <property type="entry name" value="Homeodomain-like_sf"/>
</dbReference>
<dbReference type="InterPro" id="IPR037923">
    <property type="entry name" value="HTH-like"/>
</dbReference>
<proteinExistence type="predicted"/>
<dbReference type="InterPro" id="IPR003313">
    <property type="entry name" value="AraC-bd"/>
</dbReference>
<dbReference type="SUPFAM" id="SSF51215">
    <property type="entry name" value="Regulatory protein AraC"/>
    <property type="match status" value="1"/>
</dbReference>
<keyword evidence="2" id="KW-0238">DNA-binding</keyword>
<dbReference type="InterPro" id="IPR018062">
    <property type="entry name" value="HTH_AraC-typ_CS"/>
</dbReference>
<dbReference type="Proteomes" id="UP000300879">
    <property type="component" value="Chromosome"/>
</dbReference>
<reference evidence="5 6" key="1">
    <citation type="submission" date="2019-05" db="EMBL/GenBank/DDBJ databases">
        <authorList>
            <person name="Chen C."/>
        </authorList>
    </citation>
    <scope>NUCLEOTIDE SEQUENCE [LARGE SCALE GENOMIC DNA]</scope>
    <source>
        <strain evidence="5 6">HB172198</strain>
    </source>
</reference>
<dbReference type="KEGG" id="palo:E6C60_3580"/>
<dbReference type="GO" id="GO:0043565">
    <property type="term" value="F:sequence-specific DNA binding"/>
    <property type="evidence" value="ECO:0007669"/>
    <property type="project" value="InterPro"/>
</dbReference>
<evidence type="ECO:0000256" key="3">
    <source>
        <dbReference type="ARBA" id="ARBA00023163"/>
    </source>
</evidence>
<dbReference type="InterPro" id="IPR020449">
    <property type="entry name" value="Tscrpt_reg_AraC-type_HTH"/>
</dbReference>
<dbReference type="GO" id="GO:0003700">
    <property type="term" value="F:DNA-binding transcription factor activity"/>
    <property type="evidence" value="ECO:0007669"/>
    <property type="project" value="InterPro"/>
</dbReference>
<dbReference type="SMART" id="SM00342">
    <property type="entry name" value="HTH_ARAC"/>
    <property type="match status" value="1"/>
</dbReference>
<dbReference type="SUPFAM" id="SSF46689">
    <property type="entry name" value="Homeodomain-like"/>
    <property type="match status" value="2"/>
</dbReference>
<dbReference type="Pfam" id="PF12833">
    <property type="entry name" value="HTH_18"/>
    <property type="match status" value="1"/>
</dbReference>